<sequence>MSIVSNSIVKIIKKAYNIINNM</sequence>
<evidence type="ECO:0000313" key="2">
    <source>
        <dbReference type="Proteomes" id="UP000039437"/>
    </source>
</evidence>
<name>A0A0U1MJ12_STAAU</name>
<dbReference type="AlphaFoldDB" id="A0A0U1MJ12"/>
<evidence type="ECO:0000313" key="1">
    <source>
        <dbReference type="EMBL" id="CRI08910.1"/>
    </source>
</evidence>
<organism evidence="1 2">
    <name type="scientific">Staphylococcus aureus</name>
    <dbReference type="NCBI Taxonomy" id="1280"/>
    <lineage>
        <taxon>Bacteria</taxon>
        <taxon>Bacillati</taxon>
        <taxon>Bacillota</taxon>
        <taxon>Bacilli</taxon>
        <taxon>Bacillales</taxon>
        <taxon>Staphylococcaceae</taxon>
        <taxon>Staphylococcus</taxon>
    </lineage>
</organism>
<dbReference type="Proteomes" id="UP000039437">
    <property type="component" value="Unassembled WGS sequence"/>
</dbReference>
<protein>
    <submittedName>
        <fullName evidence="1">Uncharacterized protein</fullName>
    </submittedName>
</protein>
<accession>A0A0U1MJ12</accession>
<dbReference type="EMBL" id="CVOQ01000015">
    <property type="protein sequence ID" value="CRI08910.1"/>
    <property type="molecule type" value="Genomic_DNA"/>
</dbReference>
<proteinExistence type="predicted"/>
<gene>
    <name evidence="1" type="ORF">BN1321_220014</name>
</gene>
<reference evidence="1 2" key="1">
    <citation type="submission" date="2015-04" db="EMBL/GenBank/DDBJ databases">
        <authorList>
            <person name="Syromyatnikov M.Y."/>
            <person name="Popov V.N."/>
        </authorList>
    </citation>
    <scope>NUCLEOTIDE SEQUENCE [LARGE SCALE GENOMIC DNA]</scope>
    <source>
        <strain evidence="1 2">AH1</strain>
    </source>
</reference>